<dbReference type="EMBL" id="UYJE01006829">
    <property type="protein sequence ID" value="VDI49430.1"/>
    <property type="molecule type" value="Genomic_DNA"/>
</dbReference>
<evidence type="ECO:0000313" key="1">
    <source>
        <dbReference type="EMBL" id="VDI49430.1"/>
    </source>
</evidence>
<reference evidence="1" key="1">
    <citation type="submission" date="2018-11" db="EMBL/GenBank/DDBJ databases">
        <authorList>
            <person name="Alioto T."/>
            <person name="Alioto T."/>
        </authorList>
    </citation>
    <scope>NUCLEOTIDE SEQUENCE</scope>
</reference>
<accession>A0A8B6FIY8</accession>
<evidence type="ECO:0000313" key="2">
    <source>
        <dbReference type="Proteomes" id="UP000596742"/>
    </source>
</evidence>
<comment type="caution">
    <text evidence="1">The sequence shown here is derived from an EMBL/GenBank/DDBJ whole genome shotgun (WGS) entry which is preliminary data.</text>
</comment>
<protein>
    <submittedName>
        <fullName evidence="1">Uncharacterized protein</fullName>
    </submittedName>
</protein>
<dbReference type="Proteomes" id="UP000596742">
    <property type="component" value="Unassembled WGS sequence"/>
</dbReference>
<organism evidence="1 2">
    <name type="scientific">Mytilus galloprovincialis</name>
    <name type="common">Mediterranean mussel</name>
    <dbReference type="NCBI Taxonomy" id="29158"/>
    <lineage>
        <taxon>Eukaryota</taxon>
        <taxon>Metazoa</taxon>
        <taxon>Spiralia</taxon>
        <taxon>Lophotrochozoa</taxon>
        <taxon>Mollusca</taxon>
        <taxon>Bivalvia</taxon>
        <taxon>Autobranchia</taxon>
        <taxon>Pteriomorphia</taxon>
        <taxon>Mytilida</taxon>
        <taxon>Mytiloidea</taxon>
        <taxon>Mytilidae</taxon>
        <taxon>Mytilinae</taxon>
        <taxon>Mytilus</taxon>
    </lineage>
</organism>
<keyword evidence="2" id="KW-1185">Reference proteome</keyword>
<sequence>MVEDIKAKNETKLRAPLVAPQKQETDICQVVINPEADVDVPDLKDEVIEEAKETAEK</sequence>
<proteinExistence type="predicted"/>
<gene>
    <name evidence="1" type="ORF">MGAL_10B030152</name>
</gene>
<name>A0A8B6FIY8_MYTGA</name>
<dbReference type="AlphaFoldDB" id="A0A8B6FIY8"/>